<evidence type="ECO:0000313" key="2">
    <source>
        <dbReference type="EMBL" id="EPE34158.1"/>
    </source>
</evidence>
<reference evidence="2 3" key="1">
    <citation type="journal article" date="2013" name="BMC Genomics">
        <title>Genomics-driven discovery of the pneumocandin biosynthetic gene cluster in the fungus Glarea lozoyensis.</title>
        <authorList>
            <person name="Chen L."/>
            <person name="Yue Q."/>
            <person name="Zhang X."/>
            <person name="Xiang M."/>
            <person name="Wang C."/>
            <person name="Li S."/>
            <person name="Che Y."/>
            <person name="Ortiz-Lopez F.J."/>
            <person name="Bills G.F."/>
            <person name="Liu X."/>
            <person name="An Z."/>
        </authorList>
    </citation>
    <scope>NUCLEOTIDE SEQUENCE [LARGE SCALE GENOMIC DNA]</scope>
    <source>
        <strain evidence="3">ATCC 20868 / MF5171</strain>
    </source>
</reference>
<gene>
    <name evidence="2" type="ORF">GLAREA_07171</name>
</gene>
<dbReference type="OMA" id="EANIRDQ"/>
<dbReference type="PANTHER" id="PTHR35910:SF6">
    <property type="entry name" value="2EXR DOMAIN-CONTAINING PROTEIN"/>
    <property type="match status" value="1"/>
</dbReference>
<dbReference type="KEGG" id="glz:GLAREA_07171"/>
<organism evidence="2 3">
    <name type="scientific">Glarea lozoyensis (strain ATCC 20868 / MF5171)</name>
    <dbReference type="NCBI Taxonomy" id="1116229"/>
    <lineage>
        <taxon>Eukaryota</taxon>
        <taxon>Fungi</taxon>
        <taxon>Dikarya</taxon>
        <taxon>Ascomycota</taxon>
        <taxon>Pezizomycotina</taxon>
        <taxon>Leotiomycetes</taxon>
        <taxon>Helotiales</taxon>
        <taxon>Helotiaceae</taxon>
        <taxon>Glarea</taxon>
    </lineage>
</organism>
<keyword evidence="3" id="KW-1185">Reference proteome</keyword>
<dbReference type="InterPro" id="IPR045518">
    <property type="entry name" value="2EXR"/>
</dbReference>
<dbReference type="GeneID" id="19466224"/>
<protein>
    <recommendedName>
        <fullName evidence="1">2EXR domain-containing protein</fullName>
    </recommendedName>
</protein>
<proteinExistence type="predicted"/>
<feature type="domain" description="2EXR" evidence="1">
    <location>
        <begin position="19"/>
        <end position="95"/>
    </location>
</feature>
<dbReference type="Proteomes" id="UP000016922">
    <property type="component" value="Unassembled WGS sequence"/>
</dbReference>
<dbReference type="HOGENOM" id="CLU_1129137_0_0_1"/>
<dbReference type="EMBL" id="KE145357">
    <property type="protein sequence ID" value="EPE34158.1"/>
    <property type="molecule type" value="Genomic_DNA"/>
</dbReference>
<dbReference type="Pfam" id="PF20150">
    <property type="entry name" value="2EXR"/>
    <property type="match status" value="1"/>
</dbReference>
<evidence type="ECO:0000313" key="3">
    <source>
        <dbReference type="Proteomes" id="UP000016922"/>
    </source>
</evidence>
<sequence>MANSLTSTTLTQRPIAKAFLLFPNLPTELRLQIYAHIHTHTASPLPSHTHTSRILKLSFSPSLDRYISNCAPPVVLSLCSEAREYALKRYAYQYLAIGPNFFCAPSTSIPLSFEQTTLYISGLHPLLTTFSQTFLYHLSTSPSRHKITSLALDSRCWRELSEVGLLGVLAGMKGLREVLMVVEFGRGFEGEFGFLEMPEWRSDLRWSAERAREALREEWVRRGVGGEEGGMVDVRCVILTKGGEQA</sequence>
<accession>S3E738</accession>
<dbReference type="PANTHER" id="PTHR35910">
    <property type="entry name" value="2EXR DOMAIN-CONTAINING PROTEIN"/>
    <property type="match status" value="1"/>
</dbReference>
<dbReference type="AlphaFoldDB" id="S3E738"/>
<evidence type="ECO:0000259" key="1">
    <source>
        <dbReference type="Pfam" id="PF20150"/>
    </source>
</evidence>
<name>S3E738_GLAL2</name>
<dbReference type="RefSeq" id="XP_008079310.1">
    <property type="nucleotide sequence ID" value="XM_008081119.1"/>
</dbReference>
<dbReference type="OrthoDB" id="3540486at2759"/>